<accession>A0A239HKH6</accession>
<evidence type="ECO:0000313" key="4">
    <source>
        <dbReference type="Proteomes" id="UP000198432"/>
    </source>
</evidence>
<proteinExistence type="predicted"/>
<dbReference type="AlphaFoldDB" id="A0A239HKH6"/>
<sequence length="246" mass="28937">MPNIQKSKDRPWNSRPVARKNQGREERSSLYDSARWRKLRVQHFMEYPLCVHCEEAGRASLAVILDHIIPHRIDKSIDFFDRRNHQGLCNSCHNKKSALERRVYDYQSGSFLGEVTVVYGPPGSGKTTWAGRQGPDLLIDMDVIWMDVTGLGWYEKPESYLPQVYQARDQQIDSIVQLRKGQKAIVVTTNLSVYKIQEAVLRYKPKLVRMEVTEEECIERIMKDHRRQDKQHHIALVHEWFKKHKQ</sequence>
<keyword evidence="3" id="KW-0540">Nuclease</keyword>
<feature type="domain" description="HNH" evidence="2">
    <location>
        <begin position="50"/>
        <end position="97"/>
    </location>
</feature>
<dbReference type="Pfam" id="PF13671">
    <property type="entry name" value="AAA_33"/>
    <property type="match status" value="1"/>
</dbReference>
<dbReference type="Proteomes" id="UP000198432">
    <property type="component" value="Unassembled WGS sequence"/>
</dbReference>
<organism evidence="3 4">
    <name type="scientific">Pontibacter ummariensis</name>
    <dbReference type="NCBI Taxonomy" id="1610492"/>
    <lineage>
        <taxon>Bacteria</taxon>
        <taxon>Pseudomonadati</taxon>
        <taxon>Bacteroidota</taxon>
        <taxon>Cytophagia</taxon>
        <taxon>Cytophagales</taxon>
        <taxon>Hymenobacteraceae</taxon>
        <taxon>Pontibacter</taxon>
    </lineage>
</organism>
<dbReference type="Pfam" id="PF01844">
    <property type="entry name" value="HNH"/>
    <property type="match status" value="1"/>
</dbReference>
<dbReference type="GO" id="GO:0004519">
    <property type="term" value="F:endonuclease activity"/>
    <property type="evidence" value="ECO:0007669"/>
    <property type="project" value="UniProtKB-KW"/>
</dbReference>
<dbReference type="SUPFAM" id="SSF52540">
    <property type="entry name" value="P-loop containing nucleoside triphosphate hydrolases"/>
    <property type="match status" value="1"/>
</dbReference>
<dbReference type="GO" id="GO:0008270">
    <property type="term" value="F:zinc ion binding"/>
    <property type="evidence" value="ECO:0007669"/>
    <property type="project" value="InterPro"/>
</dbReference>
<feature type="compositionally biased region" description="Basic and acidic residues" evidence="1">
    <location>
        <begin position="1"/>
        <end position="12"/>
    </location>
</feature>
<dbReference type="CDD" id="cd00085">
    <property type="entry name" value="HNHc"/>
    <property type="match status" value="1"/>
</dbReference>
<evidence type="ECO:0000256" key="1">
    <source>
        <dbReference type="SAM" id="MobiDB-lite"/>
    </source>
</evidence>
<name>A0A239HKH6_9BACT</name>
<evidence type="ECO:0000259" key="2">
    <source>
        <dbReference type="Pfam" id="PF01844"/>
    </source>
</evidence>
<keyword evidence="4" id="KW-1185">Reference proteome</keyword>
<dbReference type="Gene3D" id="1.10.30.50">
    <property type="match status" value="1"/>
</dbReference>
<keyword evidence="3" id="KW-0255">Endonuclease</keyword>
<dbReference type="EMBL" id="FZOQ01000014">
    <property type="protein sequence ID" value="SNS81655.1"/>
    <property type="molecule type" value="Genomic_DNA"/>
</dbReference>
<feature type="region of interest" description="Disordered" evidence="1">
    <location>
        <begin position="1"/>
        <end position="26"/>
    </location>
</feature>
<dbReference type="OrthoDB" id="962665at2"/>
<dbReference type="InterPro" id="IPR003615">
    <property type="entry name" value="HNH_nuc"/>
</dbReference>
<dbReference type="GO" id="GO:0003676">
    <property type="term" value="F:nucleic acid binding"/>
    <property type="evidence" value="ECO:0007669"/>
    <property type="project" value="InterPro"/>
</dbReference>
<dbReference type="RefSeq" id="WP_089320070.1">
    <property type="nucleotide sequence ID" value="NZ_FZOQ01000014.1"/>
</dbReference>
<protein>
    <submittedName>
        <fullName evidence="3">HNH endonuclease</fullName>
    </submittedName>
</protein>
<evidence type="ECO:0000313" key="3">
    <source>
        <dbReference type="EMBL" id="SNS81655.1"/>
    </source>
</evidence>
<dbReference type="InterPro" id="IPR027417">
    <property type="entry name" value="P-loop_NTPase"/>
</dbReference>
<dbReference type="InterPro" id="IPR002711">
    <property type="entry name" value="HNH"/>
</dbReference>
<keyword evidence="3" id="KW-0378">Hydrolase</keyword>
<gene>
    <name evidence="3" type="ORF">SAMN06296052_11425</name>
</gene>
<reference evidence="4" key="1">
    <citation type="submission" date="2017-06" db="EMBL/GenBank/DDBJ databases">
        <authorList>
            <person name="Varghese N."/>
            <person name="Submissions S."/>
        </authorList>
    </citation>
    <scope>NUCLEOTIDE SEQUENCE [LARGE SCALE GENOMIC DNA]</scope>
    <source>
        <strain evidence="4">NKM1</strain>
    </source>
</reference>
<dbReference type="Gene3D" id="3.40.50.300">
    <property type="entry name" value="P-loop containing nucleotide triphosphate hydrolases"/>
    <property type="match status" value="1"/>
</dbReference>